<dbReference type="InterPro" id="IPR004174">
    <property type="entry name" value="GpW"/>
</dbReference>
<gene>
    <name evidence="1" type="ORF">EIN43_07450</name>
</gene>
<proteinExistence type="predicted"/>
<dbReference type="NCBIfam" id="NF047331">
    <property type="entry name" value="phage_HTJ"/>
    <property type="match status" value="1"/>
</dbReference>
<protein>
    <submittedName>
        <fullName evidence="1">Phage tail protein</fullName>
    </submittedName>
</protein>
<dbReference type="Pfam" id="PF02831">
    <property type="entry name" value="gpW"/>
    <property type="match status" value="1"/>
</dbReference>
<dbReference type="EMBL" id="CP041054">
    <property type="protein sequence ID" value="QDE47322.1"/>
    <property type="molecule type" value="Genomic_DNA"/>
</dbReference>
<name>A0A4Y5ZNM8_9ENTR</name>
<dbReference type="SUPFAM" id="SSF64210">
    <property type="entry name" value="Head-to-tail joining protein W, gpW"/>
    <property type="match status" value="1"/>
</dbReference>
<dbReference type="GO" id="GO:0019058">
    <property type="term" value="P:viral life cycle"/>
    <property type="evidence" value="ECO:0007669"/>
    <property type="project" value="InterPro"/>
</dbReference>
<dbReference type="Proteomes" id="UP000318237">
    <property type="component" value="Chromosome"/>
</dbReference>
<evidence type="ECO:0000313" key="2">
    <source>
        <dbReference type="Proteomes" id="UP000318237"/>
    </source>
</evidence>
<dbReference type="Gene3D" id="3.30.1580.10">
    <property type="entry name" value="Head-to-tail joining protein W"/>
    <property type="match status" value="1"/>
</dbReference>
<sequence length="75" mass="8343">MATQTELDARAALHDLMMGKRVATVQKDGRRVEFTATSVSDLKKYIADLESQVGTTSRRRGQQGFTYENTIFSGT</sequence>
<evidence type="ECO:0000313" key="1">
    <source>
        <dbReference type="EMBL" id="QDE47322.1"/>
    </source>
</evidence>
<dbReference type="InterPro" id="IPR036626">
    <property type="entry name" value="GpW_sf"/>
</dbReference>
<accession>A0A4Y5ZNM8</accession>
<organism evidence="1 2">
    <name type="scientific">Enterobacter hormaechei</name>
    <dbReference type="NCBI Taxonomy" id="158836"/>
    <lineage>
        <taxon>Bacteria</taxon>
        <taxon>Pseudomonadati</taxon>
        <taxon>Pseudomonadota</taxon>
        <taxon>Gammaproteobacteria</taxon>
        <taxon>Enterobacterales</taxon>
        <taxon>Enterobacteriaceae</taxon>
        <taxon>Enterobacter</taxon>
        <taxon>Enterobacter cloacae complex</taxon>
    </lineage>
</organism>
<dbReference type="AlphaFoldDB" id="A0A4Y5ZNM8"/>
<reference evidence="1 2" key="1">
    <citation type="submission" date="2019-06" db="EMBL/GenBank/DDBJ databases">
        <title>Whole genome sequencing of XDR Enterobacter.</title>
        <authorList>
            <person name="Gnana Soundari P."/>
            <person name="Vijayakumar R."/>
            <person name="Krishnan P."/>
        </authorList>
    </citation>
    <scope>NUCLEOTIDE SEQUENCE [LARGE SCALE GENOMIC DNA]</scope>
    <source>
        <strain evidence="1 2">C126</strain>
    </source>
</reference>